<evidence type="ECO:0000313" key="2">
    <source>
        <dbReference type="EMBL" id="HGY56259.1"/>
    </source>
</evidence>
<dbReference type="Pfam" id="PF04015">
    <property type="entry name" value="DUF362"/>
    <property type="match status" value="1"/>
</dbReference>
<dbReference type="InterPro" id="IPR007160">
    <property type="entry name" value="DUF362"/>
</dbReference>
<protein>
    <submittedName>
        <fullName evidence="2">DUF362 domain-containing protein</fullName>
    </submittedName>
</protein>
<accession>A0A7V4U3N1</accession>
<evidence type="ECO:0000259" key="1">
    <source>
        <dbReference type="Pfam" id="PF04015"/>
    </source>
</evidence>
<dbReference type="Proteomes" id="UP000885779">
    <property type="component" value="Unassembled WGS sequence"/>
</dbReference>
<gene>
    <name evidence="2" type="ORF">ENK44_11180</name>
</gene>
<feature type="domain" description="DUF362" evidence="1">
    <location>
        <begin position="275"/>
        <end position="384"/>
    </location>
</feature>
<proteinExistence type="predicted"/>
<sequence length="437" mass="49191">MKALNNMNRRKFLIITGLLTAAASAIVYFRNKIKHIISRFDQYPGTDYPYEEVPAEIYLSKNGTPQQNVAKVIEMMGGIQKIIGKKDIVILKPNMQWWNQGRTNLAAMKGFIDLVLGIPGFEGEVIIAENNHFMDTNLPPGEQDNVRGWIHLSEINGEIDGENHNVLTLLELYRKQGYKNVTKYHWRDGGPKLDIWGNGQDGGLVKSVAEGDGYIWGPEEYHFTGFLGLKTWKVMMSYPVFTSAYSGISIDLRRGAFRRDGKGGATFLPDRPVKLINFAVLNDHGKDTGITSAIKNYMGITDLSCGWWGIEPEGYHSVHGVGELYYLHARAGAIAYFMKHIRRADLNIVTAEWVGWGNRTDIKRAARARTILASTDPIALDYYSSKHIVFPLSKMERHDPDLRGSAINKFLHLALKVYGKGTLDETKMTIHTHDFSA</sequence>
<reference evidence="2" key="1">
    <citation type="journal article" date="2020" name="mSystems">
        <title>Genome- and Community-Level Interaction Insights into Carbon Utilization and Element Cycling Functions of Hydrothermarchaeota in Hydrothermal Sediment.</title>
        <authorList>
            <person name="Zhou Z."/>
            <person name="Liu Y."/>
            <person name="Xu W."/>
            <person name="Pan J."/>
            <person name="Luo Z.H."/>
            <person name="Li M."/>
        </authorList>
    </citation>
    <scope>NUCLEOTIDE SEQUENCE [LARGE SCALE GENOMIC DNA]</scope>
    <source>
        <strain evidence="2">HyVt-577</strain>
    </source>
</reference>
<name>A0A7V4U3N1_CALAY</name>
<organism evidence="2">
    <name type="scientific">Caldithrix abyssi</name>
    <dbReference type="NCBI Taxonomy" id="187145"/>
    <lineage>
        <taxon>Bacteria</taxon>
        <taxon>Pseudomonadati</taxon>
        <taxon>Calditrichota</taxon>
        <taxon>Calditrichia</taxon>
        <taxon>Calditrichales</taxon>
        <taxon>Calditrichaceae</taxon>
        <taxon>Caldithrix</taxon>
    </lineage>
</organism>
<dbReference type="AlphaFoldDB" id="A0A7V4U3N1"/>
<comment type="caution">
    <text evidence="2">The sequence shown here is derived from an EMBL/GenBank/DDBJ whole genome shotgun (WGS) entry which is preliminary data.</text>
</comment>
<dbReference type="EMBL" id="DRQG01000105">
    <property type="protein sequence ID" value="HGY56259.1"/>
    <property type="molecule type" value="Genomic_DNA"/>
</dbReference>